<dbReference type="EMBL" id="JAUCMX010000009">
    <property type="protein sequence ID" value="KAK3535582.1"/>
    <property type="molecule type" value="Genomic_DNA"/>
</dbReference>
<feature type="transmembrane region" description="Helical" evidence="1">
    <location>
        <begin position="106"/>
        <end position="123"/>
    </location>
</feature>
<name>A0AAE0QYR2_9TELE</name>
<keyword evidence="3" id="KW-1185">Reference proteome</keyword>
<sequence length="193" mass="22112">MEVQNIQVFLGPEGHWNIPGQRIRVINLNGMGDNPSAFEEDVFDADFSDRSSRSSSSSSSSSSSEYLIPDQSAAIALMLSCLANVYHILVSRIVGLYILLFSRHTVGVKMLTVLLLLLFGVWFRHSQMQMENRIKALTPTIEMIKLETEMLRENMQKMLVLMKNFDLAMYKLHIATEQLSFKIEWMKDFLDEV</sequence>
<organism evidence="2 3">
    <name type="scientific">Hemibagrus guttatus</name>
    <dbReference type="NCBI Taxonomy" id="175788"/>
    <lineage>
        <taxon>Eukaryota</taxon>
        <taxon>Metazoa</taxon>
        <taxon>Chordata</taxon>
        <taxon>Craniata</taxon>
        <taxon>Vertebrata</taxon>
        <taxon>Euteleostomi</taxon>
        <taxon>Actinopterygii</taxon>
        <taxon>Neopterygii</taxon>
        <taxon>Teleostei</taxon>
        <taxon>Ostariophysi</taxon>
        <taxon>Siluriformes</taxon>
        <taxon>Bagridae</taxon>
        <taxon>Hemibagrus</taxon>
    </lineage>
</organism>
<evidence type="ECO:0000256" key="1">
    <source>
        <dbReference type="SAM" id="Phobius"/>
    </source>
</evidence>
<dbReference type="AlphaFoldDB" id="A0AAE0QYR2"/>
<gene>
    <name evidence="2" type="ORF">QTP70_017115</name>
</gene>
<proteinExistence type="predicted"/>
<evidence type="ECO:0000313" key="3">
    <source>
        <dbReference type="Proteomes" id="UP001274896"/>
    </source>
</evidence>
<evidence type="ECO:0000313" key="2">
    <source>
        <dbReference type="EMBL" id="KAK3535582.1"/>
    </source>
</evidence>
<comment type="caution">
    <text evidence="2">The sequence shown here is derived from an EMBL/GenBank/DDBJ whole genome shotgun (WGS) entry which is preliminary data.</text>
</comment>
<protein>
    <submittedName>
        <fullName evidence="2">Uncharacterized protein</fullName>
    </submittedName>
</protein>
<accession>A0AAE0QYR2</accession>
<dbReference type="Proteomes" id="UP001274896">
    <property type="component" value="Unassembled WGS sequence"/>
</dbReference>
<keyword evidence="1" id="KW-0812">Transmembrane</keyword>
<reference evidence="2" key="1">
    <citation type="submission" date="2023-06" db="EMBL/GenBank/DDBJ databases">
        <title>Male Hemibagrus guttatus genome.</title>
        <authorList>
            <person name="Bian C."/>
        </authorList>
    </citation>
    <scope>NUCLEOTIDE SEQUENCE</scope>
    <source>
        <strain evidence="2">Male_cb2023</strain>
        <tissue evidence="2">Muscle</tissue>
    </source>
</reference>
<keyword evidence="1" id="KW-1133">Transmembrane helix</keyword>
<feature type="transmembrane region" description="Helical" evidence="1">
    <location>
        <begin position="73"/>
        <end position="100"/>
    </location>
</feature>
<keyword evidence="1" id="KW-0472">Membrane</keyword>